<dbReference type="Gene3D" id="3.40.50.720">
    <property type="entry name" value="NAD(P)-binding Rossmann-like Domain"/>
    <property type="match status" value="1"/>
</dbReference>
<organism evidence="1 2">
    <name type="scientific">Penicillium digitatum</name>
    <name type="common">Green mold</name>
    <dbReference type="NCBI Taxonomy" id="36651"/>
    <lineage>
        <taxon>Eukaryota</taxon>
        <taxon>Fungi</taxon>
        <taxon>Dikarya</taxon>
        <taxon>Ascomycota</taxon>
        <taxon>Pezizomycotina</taxon>
        <taxon>Eurotiomycetes</taxon>
        <taxon>Eurotiomycetidae</taxon>
        <taxon>Eurotiales</taxon>
        <taxon>Aspergillaceae</taxon>
        <taxon>Penicillium</taxon>
    </lineage>
</organism>
<dbReference type="AlphaFoldDB" id="A0A7T6XQ07"/>
<gene>
    <name evidence="1" type="ORF">Pdw03_0182</name>
</gene>
<dbReference type="GO" id="GO:0016740">
    <property type="term" value="F:transferase activity"/>
    <property type="evidence" value="ECO:0007669"/>
    <property type="project" value="UniProtKB-KW"/>
</dbReference>
<protein>
    <submittedName>
        <fullName evidence="1">Glutathione S-transferase, N-terminal</fullName>
    </submittedName>
</protein>
<keyword evidence="1" id="KW-0808">Transferase</keyword>
<dbReference type="GeneID" id="90952110"/>
<sequence length="77" mass="8690">MIAFMLIKWHSIGLWESGTFDIEILVRPASVNKPSVQKIQEQDIKIWCIDLNESSDLIFAFSSIDVLINATGPQDVI</sequence>
<dbReference type="Proteomes" id="UP000595662">
    <property type="component" value="Chromosome 4"/>
</dbReference>
<accession>A0A7T6XQ07</accession>
<evidence type="ECO:0000313" key="2">
    <source>
        <dbReference type="Proteomes" id="UP000595662"/>
    </source>
</evidence>
<dbReference type="RefSeq" id="XP_065957256.1">
    <property type="nucleotide sequence ID" value="XM_066099529.1"/>
</dbReference>
<dbReference type="EMBL" id="CP060777">
    <property type="protein sequence ID" value="QQK45284.1"/>
    <property type="molecule type" value="Genomic_DNA"/>
</dbReference>
<evidence type="ECO:0000313" key="1">
    <source>
        <dbReference type="EMBL" id="QQK45284.1"/>
    </source>
</evidence>
<proteinExistence type="predicted"/>
<reference evidence="1 2" key="1">
    <citation type="submission" date="2020-08" db="EMBL/GenBank/DDBJ databases">
        <title>The completed genome sequence of the pathogenic ascomycete fungus Penicillium digitatum.</title>
        <authorList>
            <person name="Wang M."/>
        </authorList>
    </citation>
    <scope>NUCLEOTIDE SEQUENCE [LARGE SCALE GENOMIC DNA]</scope>
    <source>
        <strain evidence="1 2">PdW03</strain>
    </source>
</reference>
<name>A0A7T6XQ07_PENDI</name>